<name>A0A023B7Y7_GRENI</name>
<evidence type="ECO:0000256" key="1">
    <source>
        <dbReference type="ARBA" id="ARBA00022741"/>
    </source>
</evidence>
<comment type="caution">
    <text evidence="4">The sequence shown here is derived from an EMBL/GenBank/DDBJ whole genome shotgun (WGS) entry which is preliminary data.</text>
</comment>
<dbReference type="InterPro" id="IPR017998">
    <property type="entry name" value="Chaperone_TCP-1"/>
</dbReference>
<dbReference type="RefSeq" id="XP_011130130.1">
    <property type="nucleotide sequence ID" value="XM_011131828.1"/>
</dbReference>
<sequence length="106" mass="11514">MSCRALSLGGVNSLCVSEYAKALEVIPYTLAENAGLRPIEIVTALRNKHNQGLKFAAVDVKKGTVCDNIVEELNIVQPALVSQSLINLATEMVMMLLRVDDVVLCR</sequence>
<dbReference type="InterPro" id="IPR002423">
    <property type="entry name" value="Cpn60/GroEL/TCP-1"/>
</dbReference>
<organism evidence="4 5">
    <name type="scientific">Gregarina niphandrodes</name>
    <name type="common">Septate eugregarine</name>
    <dbReference type="NCBI Taxonomy" id="110365"/>
    <lineage>
        <taxon>Eukaryota</taxon>
        <taxon>Sar</taxon>
        <taxon>Alveolata</taxon>
        <taxon>Apicomplexa</taxon>
        <taxon>Conoidasida</taxon>
        <taxon>Gregarinasina</taxon>
        <taxon>Eugregarinorida</taxon>
        <taxon>Gregarinidae</taxon>
        <taxon>Gregarina</taxon>
    </lineage>
</organism>
<keyword evidence="2" id="KW-0067">ATP-binding</keyword>
<dbReference type="GeneID" id="22912414"/>
<keyword evidence="5" id="KW-1185">Reference proteome</keyword>
<reference evidence="4" key="1">
    <citation type="submission" date="2013-12" db="EMBL/GenBank/DDBJ databases">
        <authorList>
            <person name="Omoto C.K."/>
            <person name="Sibley D."/>
            <person name="Venepally P."/>
            <person name="Hadjithomas M."/>
            <person name="Karamycheva S."/>
            <person name="Brunk B."/>
            <person name="Roos D."/>
            <person name="Caler E."/>
            <person name="Lorenzi H."/>
        </authorList>
    </citation>
    <scope>NUCLEOTIDE SEQUENCE</scope>
</reference>
<evidence type="ECO:0000256" key="3">
    <source>
        <dbReference type="ARBA" id="ARBA00023186"/>
    </source>
</evidence>
<dbReference type="OrthoDB" id="1604182at2759"/>
<gene>
    <name evidence="4" type="ORF">GNI_065280</name>
</gene>
<dbReference type="GO" id="GO:0140662">
    <property type="term" value="F:ATP-dependent protein folding chaperone"/>
    <property type="evidence" value="ECO:0007669"/>
    <property type="project" value="InterPro"/>
</dbReference>
<protein>
    <submittedName>
        <fullName evidence="4">T-complex 1 subunit delta</fullName>
    </submittedName>
</protein>
<dbReference type="InterPro" id="IPR027413">
    <property type="entry name" value="GROEL-like_equatorial_sf"/>
</dbReference>
<dbReference type="Gene3D" id="1.10.560.10">
    <property type="entry name" value="GroEL-like equatorial domain"/>
    <property type="match status" value="1"/>
</dbReference>
<keyword evidence="3" id="KW-0143">Chaperone</keyword>
<dbReference type="SUPFAM" id="SSF48592">
    <property type="entry name" value="GroEL equatorial domain-like"/>
    <property type="match status" value="1"/>
</dbReference>
<dbReference type="Pfam" id="PF00118">
    <property type="entry name" value="Cpn60_TCP1"/>
    <property type="match status" value="1"/>
</dbReference>
<dbReference type="PANTHER" id="PTHR11353">
    <property type="entry name" value="CHAPERONIN"/>
    <property type="match status" value="1"/>
</dbReference>
<evidence type="ECO:0000256" key="2">
    <source>
        <dbReference type="ARBA" id="ARBA00022840"/>
    </source>
</evidence>
<dbReference type="VEuPathDB" id="CryptoDB:GNI_065280"/>
<evidence type="ECO:0000313" key="5">
    <source>
        <dbReference type="Proteomes" id="UP000019763"/>
    </source>
</evidence>
<dbReference type="Proteomes" id="UP000019763">
    <property type="component" value="Unassembled WGS sequence"/>
</dbReference>
<dbReference type="EMBL" id="AFNH02000490">
    <property type="protein sequence ID" value="EZG67981.1"/>
    <property type="molecule type" value="Genomic_DNA"/>
</dbReference>
<dbReference type="AlphaFoldDB" id="A0A023B7Y7"/>
<proteinExistence type="predicted"/>
<dbReference type="eggNOG" id="KOG0358">
    <property type="taxonomic scope" value="Eukaryota"/>
</dbReference>
<accession>A0A023B7Y7</accession>
<keyword evidence="1" id="KW-0547">Nucleotide-binding</keyword>
<dbReference type="GO" id="GO:0005524">
    <property type="term" value="F:ATP binding"/>
    <property type="evidence" value="ECO:0007669"/>
    <property type="project" value="UniProtKB-KW"/>
</dbReference>
<evidence type="ECO:0000313" key="4">
    <source>
        <dbReference type="EMBL" id="EZG67981.1"/>
    </source>
</evidence>